<evidence type="ECO:0008006" key="3">
    <source>
        <dbReference type="Google" id="ProtNLM"/>
    </source>
</evidence>
<keyword evidence="2" id="KW-1185">Reference proteome</keyword>
<comment type="caution">
    <text evidence="1">The sequence shown here is derived from an EMBL/GenBank/DDBJ whole genome shotgun (WGS) entry which is preliminary data.</text>
</comment>
<dbReference type="EMBL" id="JAIQCV010000010">
    <property type="protein sequence ID" value="KAH1055656.1"/>
    <property type="molecule type" value="Genomic_DNA"/>
</dbReference>
<evidence type="ECO:0000313" key="2">
    <source>
        <dbReference type="Proteomes" id="UP000828251"/>
    </source>
</evidence>
<dbReference type="OrthoDB" id="987919at2759"/>
<dbReference type="Proteomes" id="UP000828251">
    <property type="component" value="Unassembled WGS sequence"/>
</dbReference>
<organism evidence="1 2">
    <name type="scientific">Gossypium stocksii</name>
    <dbReference type="NCBI Taxonomy" id="47602"/>
    <lineage>
        <taxon>Eukaryota</taxon>
        <taxon>Viridiplantae</taxon>
        <taxon>Streptophyta</taxon>
        <taxon>Embryophyta</taxon>
        <taxon>Tracheophyta</taxon>
        <taxon>Spermatophyta</taxon>
        <taxon>Magnoliopsida</taxon>
        <taxon>eudicotyledons</taxon>
        <taxon>Gunneridae</taxon>
        <taxon>Pentapetalae</taxon>
        <taxon>rosids</taxon>
        <taxon>malvids</taxon>
        <taxon>Malvales</taxon>
        <taxon>Malvaceae</taxon>
        <taxon>Malvoideae</taxon>
        <taxon>Gossypium</taxon>
    </lineage>
</organism>
<proteinExistence type="predicted"/>
<sequence>MKGVAKALFSGPVTAYNADVAEASAVKVALDVFITMNWKIYDSLFIEIGYLVVLSWCVNKAMRPWSLQAMFADIDRDLLKAGNVVFSVANIKGNEKATSLAIASVNRENMFKAWW</sequence>
<name>A0A9D3ZNM0_9ROSI</name>
<gene>
    <name evidence="1" type="ORF">J1N35_033721</name>
</gene>
<dbReference type="AlphaFoldDB" id="A0A9D3ZNM0"/>
<accession>A0A9D3ZNM0</accession>
<reference evidence="1 2" key="1">
    <citation type="journal article" date="2021" name="Plant Biotechnol. J.">
        <title>Multi-omics assisted identification of the key and species-specific regulatory components of drought-tolerant mechanisms in Gossypium stocksii.</title>
        <authorList>
            <person name="Yu D."/>
            <person name="Ke L."/>
            <person name="Zhang D."/>
            <person name="Wu Y."/>
            <person name="Sun Y."/>
            <person name="Mei J."/>
            <person name="Sun J."/>
            <person name="Sun Y."/>
        </authorList>
    </citation>
    <scope>NUCLEOTIDE SEQUENCE [LARGE SCALE GENOMIC DNA]</scope>
    <source>
        <strain evidence="2">cv. E1</strain>
        <tissue evidence="1">Leaf</tissue>
    </source>
</reference>
<protein>
    <recommendedName>
        <fullName evidence="3">RNase H type-1 domain-containing protein</fullName>
    </recommendedName>
</protein>
<evidence type="ECO:0000313" key="1">
    <source>
        <dbReference type="EMBL" id="KAH1055656.1"/>
    </source>
</evidence>